<accession>X0ZAM3</accession>
<proteinExistence type="predicted"/>
<evidence type="ECO:0000313" key="2">
    <source>
        <dbReference type="EMBL" id="GAG55347.1"/>
    </source>
</evidence>
<protein>
    <recommendedName>
        <fullName evidence="1">Metallo-beta-lactamase domain-containing protein</fullName>
    </recommendedName>
</protein>
<dbReference type="SUPFAM" id="SSF56281">
    <property type="entry name" value="Metallo-hydrolase/oxidoreductase"/>
    <property type="match status" value="1"/>
</dbReference>
<comment type="caution">
    <text evidence="2">The sequence shown here is derived from an EMBL/GenBank/DDBJ whole genome shotgun (WGS) entry which is preliminary data.</text>
</comment>
<dbReference type="InterPro" id="IPR050662">
    <property type="entry name" value="Sec-metab_biosynth-thioest"/>
</dbReference>
<dbReference type="InterPro" id="IPR036866">
    <property type="entry name" value="RibonucZ/Hydroxyglut_hydro"/>
</dbReference>
<gene>
    <name evidence="2" type="ORF">S01H4_11475</name>
</gene>
<evidence type="ECO:0000259" key="1">
    <source>
        <dbReference type="Pfam" id="PF00753"/>
    </source>
</evidence>
<name>X0ZAM3_9ZZZZ</name>
<reference evidence="2" key="1">
    <citation type="journal article" date="2014" name="Front. Microbiol.">
        <title>High frequency of phylogenetically diverse reductive dehalogenase-homologous genes in deep subseafloor sedimentary metagenomes.</title>
        <authorList>
            <person name="Kawai M."/>
            <person name="Futagami T."/>
            <person name="Toyoda A."/>
            <person name="Takaki Y."/>
            <person name="Nishi S."/>
            <person name="Hori S."/>
            <person name="Arai W."/>
            <person name="Tsubouchi T."/>
            <person name="Morono Y."/>
            <person name="Uchiyama I."/>
            <person name="Ito T."/>
            <person name="Fujiyama A."/>
            <person name="Inagaki F."/>
            <person name="Takami H."/>
        </authorList>
    </citation>
    <scope>NUCLEOTIDE SEQUENCE</scope>
    <source>
        <strain evidence="2">Expedition CK06-06</strain>
    </source>
</reference>
<dbReference type="Gene3D" id="3.60.15.10">
    <property type="entry name" value="Ribonuclease Z/Hydroxyacylglutathione hydrolase-like"/>
    <property type="match status" value="1"/>
</dbReference>
<dbReference type="AlphaFoldDB" id="X0ZAM3"/>
<dbReference type="InterPro" id="IPR001279">
    <property type="entry name" value="Metallo-B-lactamas"/>
</dbReference>
<feature type="domain" description="Metallo-beta-lactamase" evidence="1">
    <location>
        <begin position="58"/>
        <end position="160"/>
    </location>
</feature>
<dbReference type="PANTHER" id="PTHR23131:SF4">
    <property type="entry name" value="METALLO-BETA-LACTAMASE SUPERFAMILY POTEIN"/>
    <property type="match status" value="1"/>
</dbReference>
<dbReference type="Pfam" id="PF00753">
    <property type="entry name" value="Lactamase_B"/>
    <property type="match status" value="1"/>
</dbReference>
<organism evidence="2">
    <name type="scientific">marine sediment metagenome</name>
    <dbReference type="NCBI Taxonomy" id="412755"/>
    <lineage>
        <taxon>unclassified sequences</taxon>
        <taxon>metagenomes</taxon>
        <taxon>ecological metagenomes</taxon>
    </lineage>
</organism>
<dbReference type="PANTHER" id="PTHR23131">
    <property type="entry name" value="ENDORIBONUCLEASE LACTB2"/>
    <property type="match status" value="1"/>
</dbReference>
<dbReference type="EMBL" id="BART01004647">
    <property type="protein sequence ID" value="GAG55347.1"/>
    <property type="molecule type" value="Genomic_DNA"/>
</dbReference>
<sequence length="199" mass="23713">IQILMGEITHDTIEWETDTNNANELKAEATKLANKMIKFGISEANGKRLVSWFTMWPKLRRYQKPDKLLQDNEEIPFETNRLRVIWSPGHSLGHICIYDQNKRYLFGGDHILSRITPHIGNFLVTPKYRNHQDFENILDHYLKSLDRIDKLNLKIIFPAHQEVIYNPHERISEIKEKIRDLEFDIKMKLFFTHDDDKKD</sequence>
<feature type="non-terminal residue" evidence="2">
    <location>
        <position position="1"/>
    </location>
</feature>